<reference evidence="10" key="1">
    <citation type="submission" date="2021-03" db="EMBL/GenBank/DDBJ databases">
        <title>Chromosome level genome of the anhydrobiotic midge Polypedilum vanderplanki.</title>
        <authorList>
            <person name="Yoshida Y."/>
            <person name="Kikawada T."/>
            <person name="Gusev O."/>
        </authorList>
    </citation>
    <scope>NUCLEOTIDE SEQUENCE</scope>
    <source>
        <strain evidence="10">NIAS01</strain>
        <tissue evidence="10">Whole body or cell culture</tissue>
    </source>
</reference>
<dbReference type="PANTHER" id="PTHR13710">
    <property type="entry name" value="DNA HELICASE RECQ FAMILY MEMBER"/>
    <property type="match status" value="1"/>
</dbReference>
<dbReference type="InterPro" id="IPR004589">
    <property type="entry name" value="DNA_helicase_ATP-dep_RecQ"/>
</dbReference>
<dbReference type="GO" id="GO:0005694">
    <property type="term" value="C:chromosome"/>
    <property type="evidence" value="ECO:0007669"/>
    <property type="project" value="TreeGrafter"/>
</dbReference>
<comment type="subcellular location">
    <subcellularLocation>
        <location evidence="8">Nucleus</location>
    </subcellularLocation>
</comment>
<dbReference type="Pfam" id="PF16124">
    <property type="entry name" value="RecQ_Zn_bind"/>
    <property type="match status" value="1"/>
</dbReference>
<dbReference type="OrthoDB" id="10261556at2759"/>
<gene>
    <name evidence="10" type="ORF">PVAND_005312</name>
</gene>
<evidence type="ECO:0000256" key="1">
    <source>
        <dbReference type="ARBA" id="ARBA00005446"/>
    </source>
</evidence>
<organism evidence="10 11">
    <name type="scientific">Polypedilum vanderplanki</name>
    <name type="common">Sleeping chironomid midge</name>
    <dbReference type="NCBI Taxonomy" id="319348"/>
    <lineage>
        <taxon>Eukaryota</taxon>
        <taxon>Metazoa</taxon>
        <taxon>Ecdysozoa</taxon>
        <taxon>Arthropoda</taxon>
        <taxon>Hexapoda</taxon>
        <taxon>Insecta</taxon>
        <taxon>Pterygota</taxon>
        <taxon>Neoptera</taxon>
        <taxon>Endopterygota</taxon>
        <taxon>Diptera</taxon>
        <taxon>Nematocera</taxon>
        <taxon>Chironomoidea</taxon>
        <taxon>Chironomidae</taxon>
        <taxon>Chironominae</taxon>
        <taxon>Polypedilum</taxon>
        <taxon>Polypedilum</taxon>
    </lineage>
</organism>
<keyword evidence="4 8" id="KW-0347">Helicase</keyword>
<evidence type="ECO:0000259" key="9">
    <source>
        <dbReference type="PROSITE" id="PS51192"/>
    </source>
</evidence>
<accession>A0A9J6BZS8</accession>
<dbReference type="InterPro" id="IPR014001">
    <property type="entry name" value="Helicase_ATP-bd"/>
</dbReference>
<dbReference type="Proteomes" id="UP001107558">
    <property type="component" value="Chromosome 2"/>
</dbReference>
<dbReference type="GO" id="GO:0005524">
    <property type="term" value="F:ATP binding"/>
    <property type="evidence" value="ECO:0007669"/>
    <property type="project" value="UniProtKB-KW"/>
</dbReference>
<dbReference type="GO" id="GO:0000724">
    <property type="term" value="P:double-strand break repair via homologous recombination"/>
    <property type="evidence" value="ECO:0007669"/>
    <property type="project" value="TreeGrafter"/>
</dbReference>
<dbReference type="EC" id="5.6.2.4" evidence="8"/>
<dbReference type="SUPFAM" id="SSF52540">
    <property type="entry name" value="P-loop containing nucleoside triphosphate hydrolases"/>
    <property type="match status" value="1"/>
</dbReference>
<protein>
    <recommendedName>
        <fullName evidence="8">ATP-dependent DNA helicase</fullName>
        <ecNumber evidence="8">5.6.2.4</ecNumber>
    </recommendedName>
</protein>
<keyword evidence="2 8" id="KW-0547">Nucleotide-binding</keyword>
<dbReference type="PROSITE" id="PS51192">
    <property type="entry name" value="HELICASE_ATP_BIND_1"/>
    <property type="match status" value="1"/>
</dbReference>
<sequence>MSNITERDYKNALKDGFDFDDFKSVDQKRAIECIMTGEKNILISLATQAGKSLCYQLISSFQRDGIILVIAPSISLITNQIAYLTEMRIPATSITSVAPLSNREEKIKEFYDYKNVPYKFLFITPEMLIRGSYKVRDLIEFLLEENQISHIAVDEAHMIVDYNNNFRDSFKELGQVRKKYSEIPWIALTTASNVILNKIARILCMIRPQIIRGPSTRKNIFYDVMQSRNESFVDFKSIIKDMIELNEEEEFFTTRKVYASGIIYCKTNHNADHIAHNLCENGITSESFYGAKRDVNDIQKRWKEGQFPVLVATEESFGLGIKRNPLQFVLHMSMPKNLRAFYQQSGRIDVENGYSRIYVNKFYNGDVSPEMLAFINIKDCRHKHIAEYFGDEILENCGNKCDNCVKNQ</sequence>
<dbReference type="Gene3D" id="3.40.50.300">
    <property type="entry name" value="P-loop containing nucleotide triphosphate hydrolases"/>
    <property type="match status" value="2"/>
</dbReference>
<keyword evidence="11" id="KW-1185">Reference proteome</keyword>
<evidence type="ECO:0000256" key="4">
    <source>
        <dbReference type="ARBA" id="ARBA00022806"/>
    </source>
</evidence>
<keyword evidence="3 8" id="KW-0378">Hydrolase</keyword>
<keyword evidence="8" id="KW-0539">Nucleus</keyword>
<comment type="caution">
    <text evidence="10">The sequence shown here is derived from an EMBL/GenBank/DDBJ whole genome shotgun (WGS) entry which is preliminary data.</text>
</comment>
<dbReference type="InterPro" id="IPR001650">
    <property type="entry name" value="Helicase_C-like"/>
</dbReference>
<dbReference type="Pfam" id="PF00271">
    <property type="entry name" value="Helicase_C"/>
    <property type="match status" value="1"/>
</dbReference>
<feature type="domain" description="Helicase ATP-binding" evidence="9">
    <location>
        <begin position="32"/>
        <end position="211"/>
    </location>
</feature>
<dbReference type="Pfam" id="PF00270">
    <property type="entry name" value="DEAD"/>
    <property type="match status" value="1"/>
</dbReference>
<evidence type="ECO:0000256" key="7">
    <source>
        <dbReference type="ARBA" id="ARBA00049360"/>
    </source>
</evidence>
<dbReference type="GO" id="GO:0009378">
    <property type="term" value="F:four-way junction helicase activity"/>
    <property type="evidence" value="ECO:0007669"/>
    <property type="project" value="TreeGrafter"/>
</dbReference>
<dbReference type="GO" id="GO:0005737">
    <property type="term" value="C:cytoplasm"/>
    <property type="evidence" value="ECO:0007669"/>
    <property type="project" value="TreeGrafter"/>
</dbReference>
<dbReference type="InterPro" id="IPR027417">
    <property type="entry name" value="P-loop_NTPase"/>
</dbReference>
<dbReference type="GO" id="GO:0003676">
    <property type="term" value="F:nucleic acid binding"/>
    <property type="evidence" value="ECO:0007669"/>
    <property type="project" value="InterPro"/>
</dbReference>
<evidence type="ECO:0000256" key="8">
    <source>
        <dbReference type="RuleBase" id="RU364117"/>
    </source>
</evidence>
<dbReference type="EMBL" id="JADBJN010000002">
    <property type="protein sequence ID" value="KAG5675404.1"/>
    <property type="molecule type" value="Genomic_DNA"/>
</dbReference>
<evidence type="ECO:0000256" key="2">
    <source>
        <dbReference type="ARBA" id="ARBA00022741"/>
    </source>
</evidence>
<name>A0A9J6BZS8_POLVA</name>
<comment type="catalytic activity">
    <reaction evidence="7 8">
        <text>ATP + H2O = ADP + phosphate + H(+)</text>
        <dbReference type="Rhea" id="RHEA:13065"/>
        <dbReference type="ChEBI" id="CHEBI:15377"/>
        <dbReference type="ChEBI" id="CHEBI:15378"/>
        <dbReference type="ChEBI" id="CHEBI:30616"/>
        <dbReference type="ChEBI" id="CHEBI:43474"/>
        <dbReference type="ChEBI" id="CHEBI:456216"/>
    </reaction>
</comment>
<evidence type="ECO:0000256" key="6">
    <source>
        <dbReference type="ARBA" id="ARBA00034617"/>
    </source>
</evidence>
<dbReference type="PANTHER" id="PTHR13710:SF152">
    <property type="entry name" value="ATP-DEPENDENT DNA HELICASE Q5"/>
    <property type="match status" value="1"/>
</dbReference>
<keyword evidence="5 8" id="KW-0067">ATP-binding</keyword>
<evidence type="ECO:0000313" key="10">
    <source>
        <dbReference type="EMBL" id="KAG5675404.1"/>
    </source>
</evidence>
<dbReference type="NCBIfam" id="TIGR00614">
    <property type="entry name" value="recQ_fam"/>
    <property type="match status" value="1"/>
</dbReference>
<dbReference type="InterPro" id="IPR032284">
    <property type="entry name" value="RecQ_Zn-bd"/>
</dbReference>
<dbReference type="GO" id="GO:0005634">
    <property type="term" value="C:nucleus"/>
    <property type="evidence" value="ECO:0007669"/>
    <property type="project" value="UniProtKB-SubCell"/>
</dbReference>
<dbReference type="AlphaFoldDB" id="A0A9J6BZS8"/>
<dbReference type="GO" id="GO:0043138">
    <property type="term" value="F:3'-5' DNA helicase activity"/>
    <property type="evidence" value="ECO:0007669"/>
    <property type="project" value="UniProtKB-EC"/>
</dbReference>
<dbReference type="InterPro" id="IPR011545">
    <property type="entry name" value="DEAD/DEAH_box_helicase_dom"/>
</dbReference>
<evidence type="ECO:0000256" key="5">
    <source>
        <dbReference type="ARBA" id="ARBA00022840"/>
    </source>
</evidence>
<comment type="catalytic activity">
    <reaction evidence="6 8">
        <text>Couples ATP hydrolysis with the unwinding of duplex DNA by translocating in the 3'-5' direction.</text>
        <dbReference type="EC" id="5.6.2.4"/>
    </reaction>
</comment>
<evidence type="ECO:0000256" key="3">
    <source>
        <dbReference type="ARBA" id="ARBA00022801"/>
    </source>
</evidence>
<dbReference type="SMART" id="SM00487">
    <property type="entry name" value="DEXDc"/>
    <property type="match status" value="1"/>
</dbReference>
<dbReference type="GO" id="GO:0016787">
    <property type="term" value="F:hydrolase activity"/>
    <property type="evidence" value="ECO:0007669"/>
    <property type="project" value="UniProtKB-KW"/>
</dbReference>
<proteinExistence type="inferred from homology"/>
<comment type="similarity">
    <text evidence="1 8">Belongs to the helicase family. RecQ subfamily.</text>
</comment>
<evidence type="ECO:0000313" key="11">
    <source>
        <dbReference type="Proteomes" id="UP001107558"/>
    </source>
</evidence>